<organism evidence="1 2">
    <name type="scientific">Trichonephila inaurata madagascariensis</name>
    <dbReference type="NCBI Taxonomy" id="2747483"/>
    <lineage>
        <taxon>Eukaryota</taxon>
        <taxon>Metazoa</taxon>
        <taxon>Ecdysozoa</taxon>
        <taxon>Arthropoda</taxon>
        <taxon>Chelicerata</taxon>
        <taxon>Arachnida</taxon>
        <taxon>Araneae</taxon>
        <taxon>Araneomorphae</taxon>
        <taxon>Entelegynae</taxon>
        <taxon>Araneoidea</taxon>
        <taxon>Nephilidae</taxon>
        <taxon>Trichonephila</taxon>
        <taxon>Trichonephila inaurata</taxon>
    </lineage>
</organism>
<comment type="caution">
    <text evidence="1">The sequence shown here is derived from an EMBL/GenBank/DDBJ whole genome shotgun (WGS) entry which is preliminary data.</text>
</comment>
<sequence length="115" mass="13282">MKDTIVDHHRKGLKANQNMAIHALYYSKPDGKKHWAKKRGNRICNRKRLSKILINSLIPPVLPSVMHETRSIAWCDLASNRSVIGNCLQFSAPRVNYNLLLSPEDFARWCKRNKS</sequence>
<proteinExistence type="predicted"/>
<evidence type="ECO:0000313" key="2">
    <source>
        <dbReference type="Proteomes" id="UP000886998"/>
    </source>
</evidence>
<protein>
    <submittedName>
        <fullName evidence="1">Uncharacterized protein</fullName>
    </submittedName>
</protein>
<reference evidence="1" key="1">
    <citation type="submission" date="2020-08" db="EMBL/GenBank/DDBJ databases">
        <title>Multicomponent nature underlies the extraordinary mechanical properties of spider dragline silk.</title>
        <authorList>
            <person name="Kono N."/>
            <person name="Nakamura H."/>
            <person name="Mori M."/>
            <person name="Yoshida Y."/>
            <person name="Ohtoshi R."/>
            <person name="Malay A.D."/>
            <person name="Moran D.A.P."/>
            <person name="Tomita M."/>
            <person name="Numata K."/>
            <person name="Arakawa K."/>
        </authorList>
    </citation>
    <scope>NUCLEOTIDE SEQUENCE</scope>
</reference>
<accession>A0A8X7CE17</accession>
<gene>
    <name evidence="1" type="ORF">TNIN_253991</name>
</gene>
<dbReference type="AlphaFoldDB" id="A0A8X7CE17"/>
<name>A0A8X7CE17_9ARAC</name>
<keyword evidence="2" id="KW-1185">Reference proteome</keyword>
<dbReference type="Proteomes" id="UP000886998">
    <property type="component" value="Unassembled WGS sequence"/>
</dbReference>
<dbReference type="EMBL" id="BMAV01015688">
    <property type="protein sequence ID" value="GFY65793.1"/>
    <property type="molecule type" value="Genomic_DNA"/>
</dbReference>
<evidence type="ECO:0000313" key="1">
    <source>
        <dbReference type="EMBL" id="GFY65793.1"/>
    </source>
</evidence>